<evidence type="ECO:0000313" key="11">
    <source>
        <dbReference type="EMBL" id="NJC33422.1"/>
    </source>
</evidence>
<evidence type="ECO:0000313" key="12">
    <source>
        <dbReference type="Proteomes" id="UP000734218"/>
    </source>
</evidence>
<keyword evidence="5" id="KW-0819">tRNA processing</keyword>
<gene>
    <name evidence="11" type="ORF">GGR88_000896</name>
</gene>
<comment type="similarity">
    <text evidence="2">Belongs to the TsaE family.</text>
</comment>
<evidence type="ECO:0000256" key="9">
    <source>
        <dbReference type="ARBA" id="ARBA00022842"/>
    </source>
</evidence>
<evidence type="ECO:0000256" key="10">
    <source>
        <dbReference type="ARBA" id="ARBA00032441"/>
    </source>
</evidence>
<keyword evidence="4" id="KW-0963">Cytoplasm</keyword>
<accession>A0ABX0XKV7</accession>
<dbReference type="NCBIfam" id="TIGR00150">
    <property type="entry name" value="T6A_YjeE"/>
    <property type="match status" value="1"/>
</dbReference>
<evidence type="ECO:0000256" key="8">
    <source>
        <dbReference type="ARBA" id="ARBA00022840"/>
    </source>
</evidence>
<sequence length="147" mass="15844">MILVDDGATMAFGMAIAGHVERGDLITLSGDLGAGKTTLARGLLRGLGLQEEAPSPSFAILLPYQPPLLRLPVAHVDLYRIEDVGELEELGLEEARADGLLLVEWPEHAAGVPVLQDALALRLDIVDGGRRLTADVPAAWERRWPPR</sequence>
<dbReference type="PANTHER" id="PTHR33540">
    <property type="entry name" value="TRNA THREONYLCARBAMOYLADENOSINE BIOSYNTHESIS PROTEIN TSAE"/>
    <property type="match status" value="1"/>
</dbReference>
<evidence type="ECO:0000256" key="7">
    <source>
        <dbReference type="ARBA" id="ARBA00022741"/>
    </source>
</evidence>
<evidence type="ECO:0000256" key="6">
    <source>
        <dbReference type="ARBA" id="ARBA00022723"/>
    </source>
</evidence>
<keyword evidence="12" id="KW-1185">Reference proteome</keyword>
<dbReference type="Pfam" id="PF02367">
    <property type="entry name" value="TsaE"/>
    <property type="match status" value="1"/>
</dbReference>
<evidence type="ECO:0000256" key="4">
    <source>
        <dbReference type="ARBA" id="ARBA00022490"/>
    </source>
</evidence>
<organism evidence="11 12">
    <name type="scientific">Sphingomonas jejuensis</name>
    <dbReference type="NCBI Taxonomy" id="904715"/>
    <lineage>
        <taxon>Bacteria</taxon>
        <taxon>Pseudomonadati</taxon>
        <taxon>Pseudomonadota</taxon>
        <taxon>Alphaproteobacteria</taxon>
        <taxon>Sphingomonadales</taxon>
        <taxon>Sphingomonadaceae</taxon>
        <taxon>Sphingomonas</taxon>
    </lineage>
</organism>
<protein>
    <recommendedName>
        <fullName evidence="3">tRNA threonylcarbamoyladenosine biosynthesis protein TsaE</fullName>
    </recommendedName>
    <alternativeName>
        <fullName evidence="10">t(6)A37 threonylcarbamoyladenosine biosynthesis protein TsaE</fullName>
    </alternativeName>
</protein>
<keyword evidence="9" id="KW-0460">Magnesium</keyword>
<proteinExistence type="inferred from homology"/>
<dbReference type="Proteomes" id="UP000734218">
    <property type="component" value="Unassembled WGS sequence"/>
</dbReference>
<keyword evidence="8" id="KW-0067">ATP-binding</keyword>
<dbReference type="Gene3D" id="3.40.50.300">
    <property type="entry name" value="P-loop containing nucleotide triphosphate hydrolases"/>
    <property type="match status" value="1"/>
</dbReference>
<evidence type="ECO:0000256" key="2">
    <source>
        <dbReference type="ARBA" id="ARBA00007599"/>
    </source>
</evidence>
<dbReference type="RefSeq" id="WP_167953405.1">
    <property type="nucleotide sequence ID" value="NZ_JAATJE010000001.1"/>
</dbReference>
<evidence type="ECO:0000256" key="5">
    <source>
        <dbReference type="ARBA" id="ARBA00022694"/>
    </source>
</evidence>
<reference evidence="11 12" key="1">
    <citation type="submission" date="2020-03" db="EMBL/GenBank/DDBJ databases">
        <title>Genomic Encyclopedia of Type Strains, Phase IV (KMG-IV): sequencing the most valuable type-strain genomes for metagenomic binning, comparative biology and taxonomic classification.</title>
        <authorList>
            <person name="Goeker M."/>
        </authorList>
    </citation>
    <scope>NUCLEOTIDE SEQUENCE [LARGE SCALE GENOMIC DNA]</scope>
    <source>
        <strain evidence="11 12">DSM 27651</strain>
    </source>
</reference>
<comment type="caution">
    <text evidence="11">The sequence shown here is derived from an EMBL/GenBank/DDBJ whole genome shotgun (WGS) entry which is preliminary data.</text>
</comment>
<name>A0ABX0XKV7_9SPHN</name>
<dbReference type="EMBL" id="JAATJE010000001">
    <property type="protein sequence ID" value="NJC33422.1"/>
    <property type="molecule type" value="Genomic_DNA"/>
</dbReference>
<evidence type="ECO:0000256" key="3">
    <source>
        <dbReference type="ARBA" id="ARBA00019010"/>
    </source>
</evidence>
<evidence type="ECO:0000256" key="1">
    <source>
        <dbReference type="ARBA" id="ARBA00004496"/>
    </source>
</evidence>
<dbReference type="PANTHER" id="PTHR33540:SF2">
    <property type="entry name" value="TRNA THREONYLCARBAMOYLADENOSINE BIOSYNTHESIS PROTEIN TSAE"/>
    <property type="match status" value="1"/>
</dbReference>
<comment type="subcellular location">
    <subcellularLocation>
        <location evidence="1">Cytoplasm</location>
    </subcellularLocation>
</comment>
<dbReference type="InterPro" id="IPR003442">
    <property type="entry name" value="T6A_TsaE"/>
</dbReference>
<keyword evidence="6" id="KW-0479">Metal-binding</keyword>
<keyword evidence="7" id="KW-0547">Nucleotide-binding</keyword>
<dbReference type="SUPFAM" id="SSF52540">
    <property type="entry name" value="P-loop containing nucleoside triphosphate hydrolases"/>
    <property type="match status" value="1"/>
</dbReference>
<dbReference type="InterPro" id="IPR027417">
    <property type="entry name" value="P-loop_NTPase"/>
</dbReference>